<accession>A0A6H9V088</accession>
<sequence>MSAQLVQDFMSSIWRHAQEPPEGSLTHAPNIHRTIAQPDHAEHVRELNGLIEQLDTLPPTQQRLFAAAVDEVQIRSKLWLIDQLSSRHDIGSATLVVLGAWYGILPLLFNWRLAQPPARMVCIDISADACELGRQVIGQLYPNIEYQVADAMDLDYASLARDPSSVLINTICEHLPEADTWWSRVPVGQLAVLQSNNYDRCPDHVNCVKDLDEMKAQIPLSEMLYEGVLRLPIFDRFMLIGYR</sequence>
<dbReference type="InterPro" id="IPR029063">
    <property type="entry name" value="SAM-dependent_MTases_sf"/>
</dbReference>
<dbReference type="GO" id="GO:0032259">
    <property type="term" value="P:methylation"/>
    <property type="evidence" value="ECO:0007669"/>
    <property type="project" value="UniProtKB-KW"/>
</dbReference>
<keyword evidence="1" id="KW-0489">Methyltransferase</keyword>
<dbReference type="GO" id="GO:0008168">
    <property type="term" value="F:methyltransferase activity"/>
    <property type="evidence" value="ECO:0007669"/>
    <property type="project" value="UniProtKB-KW"/>
</dbReference>
<name>A0A6H9V088_9ACTN</name>
<gene>
    <name evidence="1" type="ORF">F7R91_19045</name>
</gene>
<evidence type="ECO:0000313" key="2">
    <source>
        <dbReference type="Proteomes" id="UP000442707"/>
    </source>
</evidence>
<keyword evidence="2" id="KW-1185">Reference proteome</keyword>
<dbReference type="Gene3D" id="3.40.50.150">
    <property type="entry name" value="Vaccinia Virus protein VP39"/>
    <property type="match status" value="1"/>
</dbReference>
<dbReference type="SUPFAM" id="SSF53335">
    <property type="entry name" value="S-adenosyl-L-methionine-dependent methyltransferases"/>
    <property type="match status" value="1"/>
</dbReference>
<proteinExistence type="predicted"/>
<dbReference type="AlphaFoldDB" id="A0A6H9V088"/>
<dbReference type="EMBL" id="VZRB01000012">
    <property type="protein sequence ID" value="KAB1145276.1"/>
    <property type="molecule type" value="Genomic_DNA"/>
</dbReference>
<organism evidence="1 2">
    <name type="scientific">Streptomyces luteolifulvus</name>
    <dbReference type="NCBI Taxonomy" id="2615112"/>
    <lineage>
        <taxon>Bacteria</taxon>
        <taxon>Bacillati</taxon>
        <taxon>Actinomycetota</taxon>
        <taxon>Actinomycetes</taxon>
        <taxon>Kitasatosporales</taxon>
        <taxon>Streptomycetaceae</taxon>
        <taxon>Streptomyces</taxon>
    </lineage>
</organism>
<dbReference type="Proteomes" id="UP000442707">
    <property type="component" value="Unassembled WGS sequence"/>
</dbReference>
<keyword evidence="1" id="KW-0808">Transferase</keyword>
<comment type="caution">
    <text evidence="1">The sequence shown here is derived from an EMBL/GenBank/DDBJ whole genome shotgun (WGS) entry which is preliminary data.</text>
</comment>
<protein>
    <submittedName>
        <fullName evidence="1">Class I SAM-dependent methyltransferase</fullName>
    </submittedName>
</protein>
<evidence type="ECO:0000313" key="1">
    <source>
        <dbReference type="EMBL" id="KAB1145276.1"/>
    </source>
</evidence>
<dbReference type="RefSeq" id="WP_150950256.1">
    <property type="nucleotide sequence ID" value="NZ_VZRB01000012.1"/>
</dbReference>
<reference evidence="1 2" key="1">
    <citation type="submission" date="2019-09" db="EMBL/GenBank/DDBJ databases">
        <title>Screening of Novel Bioactive Compounds from Soil-Associated.</title>
        <authorList>
            <person name="Zhao S."/>
        </authorList>
    </citation>
    <scope>NUCLEOTIDE SEQUENCE [LARGE SCALE GENOMIC DNA]</scope>
    <source>
        <strain evidence="1 2">HIT-DPA4</strain>
    </source>
</reference>